<gene>
    <name evidence="2" type="ORF">AFR_00445</name>
</gene>
<dbReference type="EMBL" id="CP006272">
    <property type="protein sequence ID" value="AGZ38378.1"/>
    <property type="molecule type" value="Genomic_DNA"/>
</dbReference>
<dbReference type="CDD" id="cd05269">
    <property type="entry name" value="TMR_SDR_a"/>
    <property type="match status" value="1"/>
</dbReference>
<dbReference type="KEGG" id="afs:AFR_00445"/>
<name>U5VN22_9ACTN</name>
<dbReference type="PATRIC" id="fig|1246995.3.peg.91"/>
<evidence type="ECO:0000313" key="3">
    <source>
        <dbReference type="Proteomes" id="UP000017746"/>
    </source>
</evidence>
<dbReference type="SUPFAM" id="SSF51735">
    <property type="entry name" value="NAD(P)-binding Rossmann-fold domains"/>
    <property type="match status" value="1"/>
</dbReference>
<dbReference type="RefSeq" id="WP_023357322.1">
    <property type="nucleotide sequence ID" value="NC_022657.1"/>
</dbReference>
<organism evidence="2 3">
    <name type="scientific">Actinoplanes friuliensis DSM 7358</name>
    <dbReference type="NCBI Taxonomy" id="1246995"/>
    <lineage>
        <taxon>Bacteria</taxon>
        <taxon>Bacillati</taxon>
        <taxon>Actinomycetota</taxon>
        <taxon>Actinomycetes</taxon>
        <taxon>Micromonosporales</taxon>
        <taxon>Micromonosporaceae</taxon>
        <taxon>Actinoplanes</taxon>
    </lineage>
</organism>
<protein>
    <submittedName>
        <fullName evidence="2">NmrA family protein</fullName>
    </submittedName>
</protein>
<dbReference type="InterPro" id="IPR008030">
    <property type="entry name" value="NmrA-like"/>
</dbReference>
<evidence type="ECO:0000313" key="2">
    <source>
        <dbReference type="EMBL" id="AGZ38378.1"/>
    </source>
</evidence>
<dbReference type="eggNOG" id="COG0702">
    <property type="taxonomic scope" value="Bacteria"/>
</dbReference>
<sequence>MTIVVTGATGHFGRVAVESLLSRGVPADQIVAIGRSVEKIQDLADRGVRVIHASYEDPESLRKAFAGADKLLFVSGSEVGKRLEQHANVVAAAKDAGISKVVYTSAPYADTSDMMIAVEHRATEQALAGSGIPDVHFLRNSWYLENYNVKGALEHGLFGAAGEGKISIATRADLAEAAAAAVVADNLDKQAYELGGEAVTLTELAAEVSRQSGQEVGYTNLPQEKYQEFLVGVGLPEQFAAVLADSDRGASVGLLDTGAGDLAQLLGRPATPLADAVRAELA</sequence>
<dbReference type="Gene3D" id="3.40.50.720">
    <property type="entry name" value="NAD(P)-binding Rossmann-like Domain"/>
    <property type="match status" value="1"/>
</dbReference>
<feature type="domain" description="NmrA-like" evidence="1">
    <location>
        <begin position="2"/>
        <end position="244"/>
    </location>
</feature>
<proteinExistence type="predicted"/>
<dbReference type="PANTHER" id="PTHR47129:SF1">
    <property type="entry name" value="NMRA-LIKE DOMAIN-CONTAINING PROTEIN"/>
    <property type="match status" value="1"/>
</dbReference>
<evidence type="ECO:0000259" key="1">
    <source>
        <dbReference type="Pfam" id="PF05368"/>
    </source>
</evidence>
<dbReference type="Proteomes" id="UP000017746">
    <property type="component" value="Chromosome"/>
</dbReference>
<dbReference type="Pfam" id="PF05368">
    <property type="entry name" value="NmrA"/>
    <property type="match status" value="1"/>
</dbReference>
<dbReference type="Gene3D" id="3.90.25.10">
    <property type="entry name" value="UDP-galactose 4-epimerase, domain 1"/>
    <property type="match status" value="1"/>
</dbReference>
<dbReference type="InterPro" id="IPR036291">
    <property type="entry name" value="NAD(P)-bd_dom_sf"/>
</dbReference>
<dbReference type="OrthoDB" id="5510591at2"/>
<dbReference type="HOGENOM" id="CLU_007383_10_4_11"/>
<dbReference type="STRING" id="1246995.AFR_00445"/>
<dbReference type="AlphaFoldDB" id="U5VN22"/>
<reference evidence="2 3" key="1">
    <citation type="journal article" date="2014" name="J. Biotechnol.">
        <title>Complete genome sequence of the actinobacterium Actinoplanes friuliensis HAG 010964, producer of the lipopeptide antibiotic friulimycin.</title>
        <authorList>
            <person name="Ruckert C."/>
            <person name="Szczepanowski R."/>
            <person name="Albersmeier A."/>
            <person name="Goesmann A."/>
            <person name="Fischer N."/>
            <person name="Steinkamper A."/>
            <person name="Puhler A."/>
            <person name="Biener R."/>
            <person name="Schwartz D."/>
            <person name="Kalinowski J."/>
        </authorList>
    </citation>
    <scope>NUCLEOTIDE SEQUENCE [LARGE SCALE GENOMIC DNA]</scope>
    <source>
        <strain evidence="2 3">DSM 7358</strain>
    </source>
</reference>
<dbReference type="PANTHER" id="PTHR47129">
    <property type="entry name" value="QUINONE OXIDOREDUCTASE 2"/>
    <property type="match status" value="1"/>
</dbReference>
<keyword evidence="3" id="KW-1185">Reference proteome</keyword>
<accession>U5VN22</accession>
<dbReference type="InterPro" id="IPR052718">
    <property type="entry name" value="NmrA-type_oxidoreductase"/>
</dbReference>